<reference evidence="1 2" key="1">
    <citation type="submission" date="2015-11" db="EMBL/GenBank/DDBJ databases">
        <title>Draft Genome Sequence of the Strain BR 10303 (Bradyrhizobium sp.) isolated from nodules of Centrolobium paraense.</title>
        <authorList>
            <person name="Zelli J.E."/>
            <person name="Simoes-Araujo J.L."/>
            <person name="Barauna A.C."/>
            <person name="Silva K."/>
        </authorList>
    </citation>
    <scope>NUCLEOTIDE SEQUENCE [LARGE SCALE GENOMIC DNA]</scope>
    <source>
        <strain evidence="1 2">BR 10303</strain>
    </source>
</reference>
<evidence type="ECO:0008006" key="3">
    <source>
        <dbReference type="Google" id="ProtNLM"/>
    </source>
</evidence>
<dbReference type="AlphaFoldDB" id="A0A109JIF7"/>
<name>A0A109JIF7_9BRAD</name>
<comment type="caution">
    <text evidence="1">The sequence shown here is derived from an EMBL/GenBank/DDBJ whole genome shotgun (WGS) entry which is preliminary data.</text>
</comment>
<keyword evidence="2" id="KW-1185">Reference proteome</keyword>
<sequence>MTLTTRDAGLRLGIINLNAVGMPDTVNLPDPFARLPPHPGVPTGYFHHPDFWPVPVAHAVADWGGGTGLLEGSPAAIEAVAAAVDQLAPLCDLIVGNCGYMYCARSAVRSNTPTLLSGLQLLPCALEASSRPVGILTFDKDYTGKMLADHPDFSRLRIVGSGHLPTWSLFMNPDRYAKSLLDTEALRREIVEACFQERQTGAFTEIGSLVLECTAMPQFRADIVAALRVPTWDIAAFAKALLGA</sequence>
<dbReference type="OrthoDB" id="5465390at2"/>
<dbReference type="EMBL" id="LNCU01000100">
    <property type="protein sequence ID" value="KWV49473.1"/>
    <property type="molecule type" value="Genomic_DNA"/>
</dbReference>
<dbReference type="Proteomes" id="UP000057737">
    <property type="component" value="Unassembled WGS sequence"/>
</dbReference>
<protein>
    <recommendedName>
        <fullName evidence="3">Asp/Glu/hydantoin racemase</fullName>
    </recommendedName>
</protein>
<evidence type="ECO:0000313" key="2">
    <source>
        <dbReference type="Proteomes" id="UP000057737"/>
    </source>
</evidence>
<proteinExistence type="predicted"/>
<gene>
    <name evidence="1" type="ORF">AS156_16000</name>
</gene>
<accession>A0A109JIF7</accession>
<organism evidence="1 2">
    <name type="scientific">Bradyrhizobium macuxiense</name>
    <dbReference type="NCBI Taxonomy" id="1755647"/>
    <lineage>
        <taxon>Bacteria</taxon>
        <taxon>Pseudomonadati</taxon>
        <taxon>Pseudomonadota</taxon>
        <taxon>Alphaproteobacteria</taxon>
        <taxon>Hyphomicrobiales</taxon>
        <taxon>Nitrobacteraceae</taxon>
        <taxon>Bradyrhizobium</taxon>
    </lineage>
</organism>
<evidence type="ECO:0000313" key="1">
    <source>
        <dbReference type="EMBL" id="KWV49473.1"/>
    </source>
</evidence>
<dbReference type="RefSeq" id="WP_066512505.1">
    <property type="nucleotide sequence ID" value="NZ_LNCU01000100.1"/>
</dbReference>